<keyword evidence="6" id="KW-0804">Transcription</keyword>
<dbReference type="FunFam" id="3.30.50.10:FF:000055">
    <property type="entry name" value="GATA transcription factor 21"/>
    <property type="match status" value="1"/>
</dbReference>
<evidence type="ECO:0000256" key="10">
    <source>
        <dbReference type="SAM" id="MobiDB-lite"/>
    </source>
</evidence>
<organism evidence="12 13">
    <name type="scientific">Kingdonia uniflora</name>
    <dbReference type="NCBI Taxonomy" id="39325"/>
    <lineage>
        <taxon>Eukaryota</taxon>
        <taxon>Viridiplantae</taxon>
        <taxon>Streptophyta</taxon>
        <taxon>Embryophyta</taxon>
        <taxon>Tracheophyta</taxon>
        <taxon>Spermatophyta</taxon>
        <taxon>Magnoliopsida</taxon>
        <taxon>Ranunculales</taxon>
        <taxon>Circaeasteraceae</taxon>
        <taxon>Kingdonia</taxon>
    </lineage>
</organism>
<dbReference type="CDD" id="cd00202">
    <property type="entry name" value="ZnF_GATA"/>
    <property type="match status" value="1"/>
</dbReference>
<dbReference type="InterPro" id="IPR013088">
    <property type="entry name" value="Znf_NHR/GATA"/>
</dbReference>
<dbReference type="Pfam" id="PF00320">
    <property type="entry name" value="GATA"/>
    <property type="match status" value="1"/>
</dbReference>
<keyword evidence="13" id="KW-1185">Reference proteome</keyword>
<dbReference type="InterPro" id="IPR052138">
    <property type="entry name" value="GATA_ZnFinger_Domain"/>
</dbReference>
<dbReference type="AlphaFoldDB" id="A0A7J7P606"/>
<evidence type="ECO:0000256" key="4">
    <source>
        <dbReference type="ARBA" id="ARBA00022833"/>
    </source>
</evidence>
<dbReference type="SUPFAM" id="SSF57716">
    <property type="entry name" value="Glucocorticoid receptor-like (DNA-binding domain)"/>
    <property type="match status" value="1"/>
</dbReference>
<evidence type="ECO:0000256" key="3">
    <source>
        <dbReference type="ARBA" id="ARBA00022771"/>
    </source>
</evidence>
<feature type="region of interest" description="Disordered" evidence="10">
    <location>
        <begin position="106"/>
        <end position="139"/>
    </location>
</feature>
<gene>
    <name evidence="12" type="ORF">GIB67_026367</name>
</gene>
<dbReference type="PANTHER" id="PTHR47255:SF4">
    <property type="entry name" value="GATA ZINC FINGER DOMAIN-CONTAINING PROTEIN 12"/>
    <property type="match status" value="1"/>
</dbReference>
<dbReference type="GO" id="GO:0006355">
    <property type="term" value="P:regulation of DNA-templated transcription"/>
    <property type="evidence" value="ECO:0007669"/>
    <property type="project" value="InterPro"/>
</dbReference>
<sequence>MTPIYLNPPSSPFPPKHNDFHDFLLSTPSHASSTSSSLSCRISFDTSQDQVGSYEHQEANKNVLHGESSDQPHLTMETDIQSDHQSVKWMSSKMRLMKKMLNSDRTVKGKNLRSSQKFQDQPNQFSNFDNDKNSSNNTAIRTCSDCNTTKTPLWRSGPRGPKSLCNACGIRQRKARRALAAAAAAGTLISTETPVPKVVHREKRSGNGAYIPQYKKRCKITVPPSSQKKLCFEDLSISLSKSSAFHRVFPQDEREAAVLLMALSCGLVHV</sequence>
<evidence type="ECO:0000256" key="8">
    <source>
        <dbReference type="ARBA" id="ARBA00024019"/>
    </source>
</evidence>
<dbReference type="Gene3D" id="3.30.50.10">
    <property type="entry name" value="Erythroid Transcription Factor GATA-1, subunit A"/>
    <property type="match status" value="1"/>
</dbReference>
<keyword evidence="2" id="KW-0479">Metal-binding</keyword>
<evidence type="ECO:0000256" key="2">
    <source>
        <dbReference type="ARBA" id="ARBA00022723"/>
    </source>
</evidence>
<evidence type="ECO:0000256" key="5">
    <source>
        <dbReference type="ARBA" id="ARBA00023015"/>
    </source>
</evidence>
<dbReference type="InterPro" id="IPR000679">
    <property type="entry name" value="Znf_GATA"/>
</dbReference>
<evidence type="ECO:0000256" key="1">
    <source>
        <dbReference type="ARBA" id="ARBA00004123"/>
    </source>
</evidence>
<evidence type="ECO:0000313" key="13">
    <source>
        <dbReference type="Proteomes" id="UP000541444"/>
    </source>
</evidence>
<dbReference type="Proteomes" id="UP000541444">
    <property type="component" value="Unassembled WGS sequence"/>
</dbReference>
<feature type="domain" description="GATA-type" evidence="11">
    <location>
        <begin position="137"/>
        <end position="173"/>
    </location>
</feature>
<dbReference type="OrthoDB" id="2162994at2759"/>
<dbReference type="GO" id="GO:0005634">
    <property type="term" value="C:nucleus"/>
    <property type="evidence" value="ECO:0007669"/>
    <property type="project" value="UniProtKB-SubCell"/>
</dbReference>
<dbReference type="GO" id="GO:0008270">
    <property type="term" value="F:zinc ion binding"/>
    <property type="evidence" value="ECO:0007669"/>
    <property type="project" value="UniProtKB-KW"/>
</dbReference>
<evidence type="ECO:0000259" key="11">
    <source>
        <dbReference type="PROSITE" id="PS50114"/>
    </source>
</evidence>
<dbReference type="PANTHER" id="PTHR47255">
    <property type="entry name" value="GATA TRANSCRIPTION FACTOR 22-RELATED"/>
    <property type="match status" value="1"/>
</dbReference>
<comment type="subcellular location">
    <subcellularLocation>
        <location evidence="1">Nucleus</location>
    </subcellularLocation>
</comment>
<comment type="similarity">
    <text evidence="8">Belongs to the type IV zinc-finger family. Class B subfamily.</text>
</comment>
<evidence type="ECO:0000256" key="9">
    <source>
        <dbReference type="PROSITE-ProRule" id="PRU00094"/>
    </source>
</evidence>
<keyword evidence="4" id="KW-0862">Zinc</keyword>
<dbReference type="GO" id="GO:0043565">
    <property type="term" value="F:sequence-specific DNA binding"/>
    <property type="evidence" value="ECO:0007669"/>
    <property type="project" value="InterPro"/>
</dbReference>
<dbReference type="PROSITE" id="PS00344">
    <property type="entry name" value="GATA_ZN_FINGER_1"/>
    <property type="match status" value="1"/>
</dbReference>
<protein>
    <recommendedName>
        <fullName evidence="11">GATA-type domain-containing protein</fullName>
    </recommendedName>
</protein>
<keyword evidence="3 9" id="KW-0863">Zinc-finger</keyword>
<dbReference type="SMART" id="SM00401">
    <property type="entry name" value="ZnF_GATA"/>
    <property type="match status" value="1"/>
</dbReference>
<evidence type="ECO:0000256" key="6">
    <source>
        <dbReference type="ARBA" id="ARBA00023163"/>
    </source>
</evidence>
<evidence type="ECO:0000256" key="7">
    <source>
        <dbReference type="ARBA" id="ARBA00023242"/>
    </source>
</evidence>
<reference evidence="12 13" key="1">
    <citation type="journal article" date="2020" name="IScience">
        <title>Genome Sequencing of the Endangered Kingdonia uniflora (Circaeasteraceae, Ranunculales) Reveals Potential Mechanisms of Evolutionary Specialization.</title>
        <authorList>
            <person name="Sun Y."/>
            <person name="Deng T."/>
            <person name="Zhang A."/>
            <person name="Moore M.J."/>
            <person name="Landis J.B."/>
            <person name="Lin N."/>
            <person name="Zhang H."/>
            <person name="Zhang X."/>
            <person name="Huang J."/>
            <person name="Zhang X."/>
            <person name="Sun H."/>
            <person name="Wang H."/>
        </authorList>
    </citation>
    <scope>NUCLEOTIDE SEQUENCE [LARGE SCALE GENOMIC DNA]</scope>
    <source>
        <strain evidence="12">TB1705</strain>
        <tissue evidence="12">Leaf</tissue>
    </source>
</reference>
<feature type="compositionally biased region" description="Low complexity" evidence="10">
    <location>
        <begin position="123"/>
        <end position="137"/>
    </location>
</feature>
<keyword evidence="7" id="KW-0539">Nucleus</keyword>
<name>A0A7J7P606_9MAGN</name>
<keyword evidence="5" id="KW-0805">Transcription regulation</keyword>
<proteinExistence type="inferred from homology"/>
<feature type="compositionally biased region" description="Polar residues" evidence="10">
    <location>
        <begin position="112"/>
        <end position="122"/>
    </location>
</feature>
<dbReference type="PROSITE" id="PS50114">
    <property type="entry name" value="GATA_ZN_FINGER_2"/>
    <property type="match status" value="1"/>
</dbReference>
<dbReference type="EMBL" id="JACGCM010000223">
    <property type="protein sequence ID" value="KAF6174879.1"/>
    <property type="molecule type" value="Genomic_DNA"/>
</dbReference>
<accession>A0A7J7P606</accession>
<evidence type="ECO:0000313" key="12">
    <source>
        <dbReference type="EMBL" id="KAF6174879.1"/>
    </source>
</evidence>
<comment type="caution">
    <text evidence="12">The sequence shown here is derived from an EMBL/GenBank/DDBJ whole genome shotgun (WGS) entry which is preliminary data.</text>
</comment>